<dbReference type="Proteomes" id="UP000054485">
    <property type="component" value="Unassembled WGS sequence"/>
</dbReference>
<reference evidence="1 2" key="1">
    <citation type="submission" date="2014-04" db="EMBL/GenBank/DDBJ databases">
        <authorList>
            <consortium name="DOE Joint Genome Institute"/>
            <person name="Kuo A."/>
            <person name="Ruytinx J."/>
            <person name="Rineau F."/>
            <person name="Colpaert J."/>
            <person name="Kohler A."/>
            <person name="Nagy L.G."/>
            <person name="Floudas D."/>
            <person name="Copeland A."/>
            <person name="Barry K.W."/>
            <person name="Cichocki N."/>
            <person name="Veneault-Fourrey C."/>
            <person name="LaButti K."/>
            <person name="Lindquist E.A."/>
            <person name="Lipzen A."/>
            <person name="Lundell T."/>
            <person name="Morin E."/>
            <person name="Murat C."/>
            <person name="Sun H."/>
            <person name="Tunlid A."/>
            <person name="Henrissat B."/>
            <person name="Grigoriev I.V."/>
            <person name="Hibbett D.S."/>
            <person name="Martin F."/>
            <person name="Nordberg H.P."/>
            <person name="Cantor M.N."/>
            <person name="Hua S.X."/>
        </authorList>
    </citation>
    <scope>NUCLEOTIDE SEQUENCE [LARGE SCALE GENOMIC DNA]</scope>
    <source>
        <strain evidence="1 2">UH-Slu-Lm8-n1</strain>
    </source>
</reference>
<dbReference type="AlphaFoldDB" id="A0A0D0ASJ0"/>
<dbReference type="EMBL" id="KN835686">
    <property type="protein sequence ID" value="KIK34923.1"/>
    <property type="molecule type" value="Genomic_DNA"/>
</dbReference>
<accession>A0A0D0ASJ0</accession>
<keyword evidence="2" id="KW-1185">Reference proteome</keyword>
<name>A0A0D0ASJ0_9AGAM</name>
<dbReference type="InParanoid" id="A0A0D0ASJ0"/>
<gene>
    <name evidence="1" type="ORF">CY34DRAFT_17384</name>
</gene>
<sequence length="130" mass="15858">MSNIIRCVQMDKEQAEFLRTKTPEYRKLKPGFVETDLFVDDLVEEYDEMWPLTEFLWPDFDEEKDVPLTYSKGMQLLRAVVQCRVEFKTFFLWEMRRIVKREFRETGVEPVDYWTYWGVGRASDWTYWGV</sequence>
<proteinExistence type="predicted"/>
<evidence type="ECO:0000313" key="1">
    <source>
        <dbReference type="EMBL" id="KIK34923.1"/>
    </source>
</evidence>
<dbReference type="HOGENOM" id="CLU_2016726_0_0_1"/>
<reference evidence="2" key="2">
    <citation type="submission" date="2015-01" db="EMBL/GenBank/DDBJ databases">
        <title>Evolutionary Origins and Diversification of the Mycorrhizal Mutualists.</title>
        <authorList>
            <consortium name="DOE Joint Genome Institute"/>
            <consortium name="Mycorrhizal Genomics Consortium"/>
            <person name="Kohler A."/>
            <person name="Kuo A."/>
            <person name="Nagy L.G."/>
            <person name="Floudas D."/>
            <person name="Copeland A."/>
            <person name="Barry K.W."/>
            <person name="Cichocki N."/>
            <person name="Veneault-Fourrey C."/>
            <person name="LaButti K."/>
            <person name="Lindquist E.A."/>
            <person name="Lipzen A."/>
            <person name="Lundell T."/>
            <person name="Morin E."/>
            <person name="Murat C."/>
            <person name="Riley R."/>
            <person name="Ohm R."/>
            <person name="Sun H."/>
            <person name="Tunlid A."/>
            <person name="Henrissat B."/>
            <person name="Grigoriev I.V."/>
            <person name="Hibbett D.S."/>
            <person name="Martin F."/>
        </authorList>
    </citation>
    <scope>NUCLEOTIDE SEQUENCE [LARGE SCALE GENOMIC DNA]</scope>
    <source>
        <strain evidence="2">UH-Slu-Lm8-n1</strain>
    </source>
</reference>
<organism evidence="1 2">
    <name type="scientific">Suillus luteus UH-Slu-Lm8-n1</name>
    <dbReference type="NCBI Taxonomy" id="930992"/>
    <lineage>
        <taxon>Eukaryota</taxon>
        <taxon>Fungi</taxon>
        <taxon>Dikarya</taxon>
        <taxon>Basidiomycota</taxon>
        <taxon>Agaricomycotina</taxon>
        <taxon>Agaricomycetes</taxon>
        <taxon>Agaricomycetidae</taxon>
        <taxon>Boletales</taxon>
        <taxon>Suillineae</taxon>
        <taxon>Suillaceae</taxon>
        <taxon>Suillus</taxon>
    </lineage>
</organism>
<evidence type="ECO:0000313" key="2">
    <source>
        <dbReference type="Proteomes" id="UP000054485"/>
    </source>
</evidence>
<protein>
    <submittedName>
        <fullName evidence="1">Uncharacterized protein</fullName>
    </submittedName>
</protein>
<dbReference type="OrthoDB" id="2620909at2759"/>